<organism evidence="2 3">
    <name type="scientific">Symbiodinium necroappetens</name>
    <dbReference type="NCBI Taxonomy" id="1628268"/>
    <lineage>
        <taxon>Eukaryota</taxon>
        <taxon>Sar</taxon>
        <taxon>Alveolata</taxon>
        <taxon>Dinophyceae</taxon>
        <taxon>Suessiales</taxon>
        <taxon>Symbiodiniaceae</taxon>
        <taxon>Symbiodinium</taxon>
    </lineage>
</organism>
<feature type="compositionally biased region" description="Polar residues" evidence="1">
    <location>
        <begin position="39"/>
        <end position="51"/>
    </location>
</feature>
<sequence length="167" mass="19103">ALGQIQFMSVDNPSFKYLQEVKDSAFQSLAADSTKADRPQQQTQAGQTCASLTREEERLRAQIEDRSMRPREAQSVLDNLEPDVPFFLRTDWIRALAALTSVYRTEVDRVAPGPNRKVFQLLHSAAAAGRSEWYFNNLRMRHLLEPSRLSLLPIGDHFKRSFAPRNQ</sequence>
<evidence type="ECO:0000313" key="3">
    <source>
        <dbReference type="Proteomes" id="UP000601435"/>
    </source>
</evidence>
<evidence type="ECO:0000313" key="2">
    <source>
        <dbReference type="EMBL" id="CAE7807980.1"/>
    </source>
</evidence>
<comment type="caution">
    <text evidence="2">The sequence shown here is derived from an EMBL/GenBank/DDBJ whole genome shotgun (WGS) entry which is preliminary data.</text>
</comment>
<evidence type="ECO:0000256" key="1">
    <source>
        <dbReference type="SAM" id="MobiDB-lite"/>
    </source>
</evidence>
<dbReference type="Proteomes" id="UP000601435">
    <property type="component" value="Unassembled WGS sequence"/>
</dbReference>
<name>A0A812Z210_9DINO</name>
<accession>A0A812Z210</accession>
<feature type="region of interest" description="Disordered" evidence="1">
    <location>
        <begin position="29"/>
        <end position="51"/>
    </location>
</feature>
<dbReference type="OrthoDB" id="10557493at2759"/>
<reference evidence="2" key="1">
    <citation type="submission" date="2021-02" db="EMBL/GenBank/DDBJ databases">
        <authorList>
            <person name="Dougan E. K."/>
            <person name="Rhodes N."/>
            <person name="Thang M."/>
            <person name="Chan C."/>
        </authorList>
    </citation>
    <scope>NUCLEOTIDE SEQUENCE</scope>
</reference>
<protein>
    <submittedName>
        <fullName evidence="2">Uncharacterized protein</fullName>
    </submittedName>
</protein>
<gene>
    <name evidence="2" type="ORF">SNEC2469_LOCUS23910</name>
</gene>
<proteinExistence type="predicted"/>
<dbReference type="AlphaFoldDB" id="A0A812Z210"/>
<dbReference type="EMBL" id="CAJNJA010045238">
    <property type="protein sequence ID" value="CAE7807980.1"/>
    <property type="molecule type" value="Genomic_DNA"/>
</dbReference>
<feature type="non-terminal residue" evidence="2">
    <location>
        <position position="167"/>
    </location>
</feature>
<keyword evidence="3" id="KW-1185">Reference proteome</keyword>